<dbReference type="Proteomes" id="UP000216189">
    <property type="component" value="Unassembled WGS sequence"/>
</dbReference>
<dbReference type="EMBL" id="NPJF01000030">
    <property type="protein sequence ID" value="OYP55299.1"/>
    <property type="molecule type" value="Genomic_DNA"/>
</dbReference>
<evidence type="ECO:0000313" key="5">
    <source>
        <dbReference type="Proteomes" id="UP000216189"/>
    </source>
</evidence>
<dbReference type="Pfam" id="PF13181">
    <property type="entry name" value="TPR_8"/>
    <property type="match status" value="1"/>
</dbReference>
<reference evidence="4 5" key="1">
    <citation type="submission" date="2017-08" db="EMBL/GenBank/DDBJ databases">
        <title>Comparative genomics of non-oral Prevotella species.</title>
        <authorList>
            <person name="Accetto T."/>
            <person name="Nograsek B."/>
            <person name="Avgustin G."/>
        </authorList>
    </citation>
    <scope>NUCLEOTIDE SEQUENCE [LARGE SCALE GENOMIC DNA]</scope>
    <source>
        <strain evidence="4 5">TC1-1</strain>
    </source>
</reference>
<dbReference type="RefSeq" id="WP_094448496.1">
    <property type="nucleotide sequence ID" value="NZ_CP091802.1"/>
</dbReference>
<dbReference type="InterPro" id="IPR019734">
    <property type="entry name" value="TPR_rpt"/>
</dbReference>
<keyword evidence="2 3" id="KW-0802">TPR repeat</keyword>
<evidence type="ECO:0000256" key="3">
    <source>
        <dbReference type="PROSITE-ProRule" id="PRU00339"/>
    </source>
</evidence>
<accession>A0ABX4EH87</accession>
<keyword evidence="1" id="KW-0677">Repeat</keyword>
<dbReference type="PANTHER" id="PTHR44186:SF1">
    <property type="entry name" value="BARDET-BIEDL SYNDROME 4 PROTEIN"/>
    <property type="match status" value="1"/>
</dbReference>
<evidence type="ECO:0000313" key="4">
    <source>
        <dbReference type="EMBL" id="OYP55299.1"/>
    </source>
</evidence>
<gene>
    <name evidence="4" type="ORF">CIK91_07225</name>
</gene>
<dbReference type="PANTHER" id="PTHR44186">
    <property type="match status" value="1"/>
</dbReference>
<feature type="repeat" description="TPR" evidence="3">
    <location>
        <begin position="260"/>
        <end position="293"/>
    </location>
</feature>
<name>A0ABX4EH87_SEGBR</name>
<dbReference type="InterPro" id="IPR011990">
    <property type="entry name" value="TPR-like_helical_dom_sf"/>
</dbReference>
<organism evidence="4 5">
    <name type="scientific">Segatella bryantii</name>
    <name type="common">Prevotella bryantii</name>
    <dbReference type="NCBI Taxonomy" id="77095"/>
    <lineage>
        <taxon>Bacteria</taxon>
        <taxon>Pseudomonadati</taxon>
        <taxon>Bacteroidota</taxon>
        <taxon>Bacteroidia</taxon>
        <taxon>Bacteroidales</taxon>
        <taxon>Prevotellaceae</taxon>
        <taxon>Segatella</taxon>
    </lineage>
</organism>
<evidence type="ECO:0008006" key="6">
    <source>
        <dbReference type="Google" id="ProtNLM"/>
    </source>
</evidence>
<protein>
    <recommendedName>
        <fullName evidence="6">Tetratricopeptide repeat protein</fullName>
    </recommendedName>
</protein>
<dbReference type="SUPFAM" id="SSF48452">
    <property type="entry name" value="TPR-like"/>
    <property type="match status" value="1"/>
</dbReference>
<comment type="caution">
    <text evidence="4">The sequence shown here is derived from an EMBL/GenBank/DDBJ whole genome shotgun (WGS) entry which is preliminary data.</text>
</comment>
<dbReference type="Gene3D" id="1.25.40.10">
    <property type="entry name" value="Tetratricopeptide repeat domain"/>
    <property type="match status" value="1"/>
</dbReference>
<dbReference type="PROSITE" id="PS50005">
    <property type="entry name" value="TPR"/>
    <property type="match status" value="1"/>
</dbReference>
<evidence type="ECO:0000256" key="2">
    <source>
        <dbReference type="ARBA" id="ARBA00022803"/>
    </source>
</evidence>
<proteinExistence type="predicted"/>
<keyword evidence="5" id="KW-1185">Reference proteome</keyword>
<evidence type="ECO:0000256" key="1">
    <source>
        <dbReference type="ARBA" id="ARBA00022737"/>
    </source>
</evidence>
<sequence>MRYFAVIIFCLSTIGVQGQIKDLHVADSLFSAFNYSAAASLYTRLQWGYDSVAVFRRLARCYNKQGDYQSESRTLLRIPADSLTHNDMRQLYYAHSYTQDSMAMETWGRRILQQYPYDADIITSVAADLMQKNKIDSARQLTMRYLETDTTNLNVWRQYAYSCYLLGDYAEAQRSYLKLYRKGWKGLEVSFILGVCYGEMNDANNAYDHLVRANQIKNGRDILILKLLAKNCMKIGMPKESAEYMEQAIELSVPDSLTLFGMYNDLAEAYFYLHDYEHAISAFQKASKCQPTKAITYYNIAQMYSGLKDPVGMANYYKLFLKHSSSLKDTEDNREMIEKAKAFVKNKNKR</sequence>
<dbReference type="SMART" id="SM00028">
    <property type="entry name" value="TPR"/>
    <property type="match status" value="3"/>
</dbReference>